<dbReference type="EMBL" id="JBHSIZ010000005">
    <property type="protein sequence ID" value="MFC4955565.1"/>
    <property type="molecule type" value="Genomic_DNA"/>
</dbReference>
<gene>
    <name evidence="1" type="ORF">ACFPFX_04555</name>
</gene>
<dbReference type="RefSeq" id="WP_344370383.1">
    <property type="nucleotide sequence ID" value="NZ_BAAASQ010000001.1"/>
</dbReference>
<dbReference type="Proteomes" id="UP001595834">
    <property type="component" value="Unassembled WGS sequence"/>
</dbReference>
<protein>
    <submittedName>
        <fullName evidence="1">Uncharacterized protein</fullName>
    </submittedName>
</protein>
<accession>A0ABV9UGI5</accession>
<organism evidence="1 2">
    <name type="scientific">Streptomyces mauvecolor</name>
    <dbReference type="NCBI Taxonomy" id="58345"/>
    <lineage>
        <taxon>Bacteria</taxon>
        <taxon>Bacillati</taxon>
        <taxon>Actinomycetota</taxon>
        <taxon>Actinomycetes</taxon>
        <taxon>Kitasatosporales</taxon>
        <taxon>Streptomycetaceae</taxon>
        <taxon>Streptomyces</taxon>
    </lineage>
</organism>
<sequence length="218" mass="23948">MGIWTDAFVAPAEPHLLSRKDFGRLVVDLARERVVRTPWALIAGELCVNASLNWGSVSGQARWDGAPVGSVLRSEEIPEDFRDPDADPPPWGPSHEKARLLGRGERILDVLPALNSAPYGDEDVAVVFDHLDFTHRAIRNHVYFEDHRTMLVCFALARPQNRPLSTNDCGPAGGPTLPVRTCIVHTFKHAMEDGVVPPIADIATRYFGPALVSGETWG</sequence>
<name>A0ABV9UGI5_9ACTN</name>
<reference evidence="2" key="1">
    <citation type="journal article" date="2019" name="Int. J. Syst. Evol. Microbiol.">
        <title>The Global Catalogue of Microorganisms (GCM) 10K type strain sequencing project: providing services to taxonomists for standard genome sequencing and annotation.</title>
        <authorList>
            <consortium name="The Broad Institute Genomics Platform"/>
            <consortium name="The Broad Institute Genome Sequencing Center for Infectious Disease"/>
            <person name="Wu L."/>
            <person name="Ma J."/>
        </authorList>
    </citation>
    <scope>NUCLEOTIDE SEQUENCE [LARGE SCALE GENOMIC DNA]</scope>
    <source>
        <strain evidence="2">CCM 7224</strain>
    </source>
</reference>
<evidence type="ECO:0000313" key="1">
    <source>
        <dbReference type="EMBL" id="MFC4955565.1"/>
    </source>
</evidence>
<evidence type="ECO:0000313" key="2">
    <source>
        <dbReference type="Proteomes" id="UP001595834"/>
    </source>
</evidence>
<comment type="caution">
    <text evidence="1">The sequence shown here is derived from an EMBL/GenBank/DDBJ whole genome shotgun (WGS) entry which is preliminary data.</text>
</comment>
<proteinExistence type="predicted"/>
<keyword evidence="2" id="KW-1185">Reference proteome</keyword>